<feature type="compositionally biased region" description="Basic residues" evidence="5">
    <location>
        <begin position="53"/>
        <end position="67"/>
    </location>
</feature>
<dbReference type="GO" id="GO:0005524">
    <property type="term" value="F:ATP binding"/>
    <property type="evidence" value="ECO:0007669"/>
    <property type="project" value="UniProtKB-KW"/>
</dbReference>
<dbReference type="GO" id="GO:0006270">
    <property type="term" value="P:DNA replication initiation"/>
    <property type="evidence" value="ECO:0007669"/>
    <property type="project" value="TreeGrafter"/>
</dbReference>
<evidence type="ECO:0000256" key="3">
    <source>
        <dbReference type="ARBA" id="ARBA00023242"/>
    </source>
</evidence>
<evidence type="ECO:0000256" key="1">
    <source>
        <dbReference type="ARBA" id="ARBA00004123"/>
    </source>
</evidence>
<comment type="similarity">
    <text evidence="4">Belongs to the ORC1 family.</text>
</comment>
<keyword evidence="2 4" id="KW-0238">DNA-binding</keyword>
<dbReference type="InterPro" id="IPR050311">
    <property type="entry name" value="ORC1/CDC6"/>
</dbReference>
<comment type="function">
    <text evidence="4">Component of the origin recognition complex (ORC) that binds origins of replication. DNA-binding is ATP-dependent, however specific DNA sequences that define origins of replication have not been identified so far. ORC is required to assemble the pre-replication complex necessary to initiate DNA replication.</text>
</comment>
<keyword evidence="7" id="KW-1185">Reference proteome</keyword>
<organism evidence="6 7">
    <name type="scientific">Perkinsus olseni</name>
    <name type="common">Perkinsus atlanticus</name>
    <dbReference type="NCBI Taxonomy" id="32597"/>
    <lineage>
        <taxon>Eukaryota</taxon>
        <taxon>Sar</taxon>
        <taxon>Alveolata</taxon>
        <taxon>Perkinsozoa</taxon>
        <taxon>Perkinsea</taxon>
        <taxon>Perkinsida</taxon>
        <taxon>Perkinsidae</taxon>
        <taxon>Perkinsus</taxon>
    </lineage>
</organism>
<evidence type="ECO:0000313" key="6">
    <source>
        <dbReference type="EMBL" id="KAF4758836.1"/>
    </source>
</evidence>
<comment type="subcellular location">
    <subcellularLocation>
        <location evidence="1 4">Nucleus</location>
    </subcellularLocation>
</comment>
<comment type="caution">
    <text evidence="6">The sequence shown here is derived from an EMBL/GenBank/DDBJ whole genome shotgun (WGS) entry which is preliminary data.</text>
</comment>
<dbReference type="PANTHER" id="PTHR10763">
    <property type="entry name" value="CELL DIVISION CONTROL PROTEIN 6-RELATED"/>
    <property type="match status" value="1"/>
</dbReference>
<dbReference type="Gene3D" id="3.40.50.300">
    <property type="entry name" value="P-loop containing nucleotide triphosphate hydrolases"/>
    <property type="match status" value="1"/>
</dbReference>
<keyword evidence="4" id="KW-0547">Nucleotide-binding</keyword>
<feature type="region of interest" description="Disordered" evidence="5">
    <location>
        <begin position="1"/>
        <end position="88"/>
    </location>
</feature>
<dbReference type="PANTHER" id="PTHR10763:SF23">
    <property type="entry name" value="ORIGIN RECOGNITION COMPLEX SUBUNIT 1"/>
    <property type="match status" value="1"/>
</dbReference>
<reference evidence="6 7" key="1">
    <citation type="submission" date="2020-04" db="EMBL/GenBank/DDBJ databases">
        <title>Perkinsus olseni comparative genomics.</title>
        <authorList>
            <person name="Bogema D.R."/>
        </authorList>
    </citation>
    <scope>NUCLEOTIDE SEQUENCE [LARGE SCALE GENOMIC DNA]</scope>
    <source>
        <strain evidence="6 7">ATCC PRA-207</strain>
    </source>
</reference>
<dbReference type="SUPFAM" id="SSF52540">
    <property type="entry name" value="P-loop containing nucleoside triphosphate hydrolases"/>
    <property type="match status" value="1"/>
</dbReference>
<dbReference type="GO" id="GO:0005664">
    <property type="term" value="C:nuclear origin of replication recognition complex"/>
    <property type="evidence" value="ECO:0007669"/>
    <property type="project" value="TreeGrafter"/>
</dbReference>
<dbReference type="GO" id="GO:0003688">
    <property type="term" value="F:DNA replication origin binding"/>
    <property type="evidence" value="ECO:0007669"/>
    <property type="project" value="TreeGrafter"/>
</dbReference>
<keyword evidence="3 4" id="KW-0539">Nucleus</keyword>
<evidence type="ECO:0000256" key="2">
    <source>
        <dbReference type="ARBA" id="ARBA00023125"/>
    </source>
</evidence>
<comment type="subunit">
    <text evidence="4">ORC is composed of six subunits.</text>
</comment>
<feature type="compositionally biased region" description="Low complexity" evidence="5">
    <location>
        <begin position="38"/>
        <end position="52"/>
    </location>
</feature>
<evidence type="ECO:0000256" key="4">
    <source>
        <dbReference type="RuleBase" id="RU365058"/>
    </source>
</evidence>
<sequence>MSSCRSAAAAAAVPPTRRSSRLRVLNQISGTSFPHEPSSPSSPSSSVPSQRPTTKRTPGRRKASSRKRPAEDDEALRDDSIVSPSTSCLDDEEVHLQKAAVEFAEKLQLSNIPEALPCRDDERRRVYGFLWEAVNTGGAGNVLYISGMPGTGKTATVMGVVGELKSKMDKRRV</sequence>
<protein>
    <recommendedName>
        <fullName evidence="4">Origin recognition complex subunit 1</fullName>
    </recommendedName>
</protein>
<keyword evidence="4" id="KW-0067">ATP-binding</keyword>
<dbReference type="AlphaFoldDB" id="A0A7J6UP71"/>
<name>A0A7J6UP71_PEROL</name>
<feature type="non-terminal residue" evidence="6">
    <location>
        <position position="1"/>
    </location>
</feature>
<proteinExistence type="inferred from homology"/>
<evidence type="ECO:0000313" key="7">
    <source>
        <dbReference type="Proteomes" id="UP000553632"/>
    </source>
</evidence>
<dbReference type="Proteomes" id="UP000553632">
    <property type="component" value="Unassembled WGS sequence"/>
</dbReference>
<gene>
    <name evidence="6" type="primary">ORC1_2</name>
    <name evidence="6" type="ORF">FOZ63_012781</name>
</gene>
<dbReference type="GO" id="GO:0033314">
    <property type="term" value="P:mitotic DNA replication checkpoint signaling"/>
    <property type="evidence" value="ECO:0007669"/>
    <property type="project" value="TreeGrafter"/>
</dbReference>
<accession>A0A7J6UP71</accession>
<evidence type="ECO:0000256" key="5">
    <source>
        <dbReference type="SAM" id="MobiDB-lite"/>
    </source>
</evidence>
<dbReference type="InterPro" id="IPR027417">
    <property type="entry name" value="P-loop_NTPase"/>
</dbReference>
<dbReference type="EMBL" id="JABANO010000926">
    <property type="protein sequence ID" value="KAF4758836.1"/>
    <property type="molecule type" value="Genomic_DNA"/>
</dbReference>
<keyword evidence="4" id="KW-0235">DNA replication</keyword>